<feature type="transmembrane region" description="Helical" evidence="1">
    <location>
        <begin position="64"/>
        <end position="82"/>
    </location>
</feature>
<dbReference type="KEGG" id="dbc:MFMK1_000425"/>
<dbReference type="RefSeq" id="WP_366923528.1">
    <property type="nucleotide sequence ID" value="NZ_CP121694.1"/>
</dbReference>
<name>A0AAU0UK68_9FIRM</name>
<dbReference type="AlphaFoldDB" id="A0AAU0UK68"/>
<proteinExistence type="predicted"/>
<evidence type="ECO:0000313" key="2">
    <source>
        <dbReference type="EMBL" id="WRO20641.1"/>
    </source>
</evidence>
<evidence type="ECO:0000256" key="1">
    <source>
        <dbReference type="SAM" id="Phobius"/>
    </source>
</evidence>
<keyword evidence="1" id="KW-0472">Membrane</keyword>
<keyword evidence="3" id="KW-1185">Reference proteome</keyword>
<keyword evidence="1" id="KW-1133">Transmembrane helix</keyword>
<accession>A0AAU0UK68</accession>
<dbReference type="EMBL" id="CP121694">
    <property type="protein sequence ID" value="WRO20641.1"/>
    <property type="molecule type" value="Genomic_DNA"/>
</dbReference>
<sequence length="95" mass="10573">MQVIEALIFMALVVEFLTTVFKKLVSDRYSQLVSMAIGMFLCTIYQVGIFAAMELETPYPIVDYILSGIIVSRGSNALYELLGKKAGQGSRSQRK</sequence>
<gene>
    <name evidence="2" type="ORF">MFMK1_000425</name>
</gene>
<evidence type="ECO:0008006" key="4">
    <source>
        <dbReference type="Google" id="ProtNLM"/>
    </source>
</evidence>
<dbReference type="Proteomes" id="UP001329915">
    <property type="component" value="Chromosome"/>
</dbReference>
<organism evidence="2 3">
    <name type="scientific">Metallumcola ferriviriculae</name>
    <dbReference type="NCBI Taxonomy" id="3039180"/>
    <lineage>
        <taxon>Bacteria</taxon>
        <taxon>Bacillati</taxon>
        <taxon>Bacillota</taxon>
        <taxon>Clostridia</taxon>
        <taxon>Neomoorellales</taxon>
        <taxon>Desulfitibacteraceae</taxon>
        <taxon>Metallumcola</taxon>
    </lineage>
</organism>
<reference evidence="2 3" key="1">
    <citation type="submission" date="2023-04" db="EMBL/GenBank/DDBJ databases">
        <authorList>
            <person name="Hsu D."/>
        </authorList>
    </citation>
    <scope>NUCLEOTIDE SEQUENCE [LARGE SCALE GENOMIC DNA]</scope>
    <source>
        <strain evidence="2 3">MK1</strain>
    </source>
</reference>
<feature type="transmembrane region" description="Helical" evidence="1">
    <location>
        <begin position="32"/>
        <end position="52"/>
    </location>
</feature>
<evidence type="ECO:0000313" key="3">
    <source>
        <dbReference type="Proteomes" id="UP001329915"/>
    </source>
</evidence>
<keyword evidence="1" id="KW-0812">Transmembrane</keyword>
<protein>
    <recommendedName>
        <fullName evidence="4">Holin</fullName>
    </recommendedName>
</protein>